<dbReference type="Pfam" id="PF23400">
    <property type="entry name" value="CARF_Card1"/>
    <property type="match status" value="1"/>
</dbReference>
<dbReference type="InterPro" id="IPR015093">
    <property type="entry name" value="Card1_endonucl_dom"/>
</dbReference>
<evidence type="ECO:0008006" key="4">
    <source>
        <dbReference type="Google" id="ProtNLM"/>
    </source>
</evidence>
<dbReference type="SUPFAM" id="SSF52980">
    <property type="entry name" value="Restriction endonuclease-like"/>
    <property type="match status" value="1"/>
</dbReference>
<evidence type="ECO:0000259" key="1">
    <source>
        <dbReference type="Pfam" id="PF09002"/>
    </source>
</evidence>
<feature type="domain" description="Card1 endonuclease" evidence="1">
    <location>
        <begin position="246"/>
        <end position="381"/>
    </location>
</feature>
<proteinExistence type="predicted"/>
<dbReference type="EMBL" id="MN079123">
    <property type="protein sequence ID" value="QEA06059.1"/>
    <property type="molecule type" value="Genomic_DNA"/>
</dbReference>
<dbReference type="Pfam" id="PF09002">
    <property type="entry name" value="Card1_endonuc"/>
    <property type="match status" value="1"/>
</dbReference>
<dbReference type="GO" id="GO:0003676">
    <property type="term" value="F:nucleic acid binding"/>
    <property type="evidence" value="ECO:0007669"/>
    <property type="project" value="InterPro"/>
</dbReference>
<dbReference type="AlphaFoldDB" id="A0A5B8RA33"/>
<accession>A0A5B8RA33</accession>
<dbReference type="Gene3D" id="3.40.50.10770">
    <property type="entry name" value="Hypothetical protein VC1899 like domain (Restriction endonuclease-like)"/>
    <property type="match status" value="1"/>
</dbReference>
<organism evidence="3">
    <name type="scientific">uncultured organism</name>
    <dbReference type="NCBI Taxonomy" id="155900"/>
    <lineage>
        <taxon>unclassified sequences</taxon>
        <taxon>environmental samples</taxon>
    </lineage>
</organism>
<dbReference type="InterPro" id="IPR011856">
    <property type="entry name" value="tRNA_endonuc-like_dom_sf"/>
</dbReference>
<name>A0A5B8RA33_9ZZZZ</name>
<dbReference type="InterPro" id="IPR011335">
    <property type="entry name" value="Restrct_endonuc-II-like"/>
</dbReference>
<feature type="domain" description="Card1 CARF" evidence="2">
    <location>
        <begin position="5"/>
        <end position="119"/>
    </location>
</feature>
<protein>
    <recommendedName>
        <fullName evidence="4">DUF1887 family protein</fullName>
    </recommendedName>
</protein>
<dbReference type="Gene3D" id="3.40.1350.10">
    <property type="match status" value="1"/>
</dbReference>
<evidence type="ECO:0000313" key="3">
    <source>
        <dbReference type="EMBL" id="QEA06059.1"/>
    </source>
</evidence>
<sequence length="387" mass="43442">MASMHILLVSNQLLGNIIPTLMDRPDRAALVVTESMRPQAARLTEILEQQGIGVQRFDDAPEVDMPRLEEFALDVLSRLAGQADELVLNLTGGTKLMAIGFLDVLRSDVDRCVYTDTAHGRLEILPAREPRQAPRPLGSVLDIPTYLLAQGFRVRQTGSANDEYMDGVADRKQLCKRLGRQAPDWGDFLGALNNLASRAMDGDELVWPEQRFESAPHGRWAKALDWLSSEGLLDWEGGPDIAFLDPERTRFLNGGWLEEYVYHWFVDEGADHVDLSVTGTWEGTHGARNELDVVAVHANRLLVVECKTTRHGRDVSADDQQFYKLDSLSQDVRGLFGHTWFVTARHPSEEMHKRARQHGIEVIGPGRLPTFRSEVRGWLEAVRPKPA</sequence>
<dbReference type="InterPro" id="IPR056339">
    <property type="entry name" value="CARF_Card1"/>
</dbReference>
<evidence type="ECO:0000259" key="2">
    <source>
        <dbReference type="Pfam" id="PF23400"/>
    </source>
</evidence>
<reference evidence="3" key="1">
    <citation type="submission" date="2019-06" db="EMBL/GenBank/DDBJ databases">
        <authorList>
            <person name="Murdoch R.W."/>
            <person name="Fathepure B."/>
        </authorList>
    </citation>
    <scope>NUCLEOTIDE SEQUENCE</scope>
</reference>
<gene>
    <name evidence="3" type="ORF">KBTEX_02388</name>
</gene>
<dbReference type="Gene3D" id="1.10.10.680">
    <property type="entry name" value="Hypothetical protein VC1899 (Restriction endonuclease-like)"/>
    <property type="match status" value="1"/>
</dbReference>